<evidence type="ECO:0000313" key="2">
    <source>
        <dbReference type="Proteomes" id="UP001055712"/>
    </source>
</evidence>
<dbReference type="AlphaFoldDB" id="A0A9D4U0S3"/>
<dbReference type="OrthoDB" id="8960535at2759"/>
<comment type="caution">
    <text evidence="1">The sequence shown here is derived from an EMBL/GenBank/DDBJ whole genome shotgun (WGS) entry which is preliminary data.</text>
</comment>
<protein>
    <submittedName>
        <fullName evidence="1">Uncharacterized protein</fullName>
    </submittedName>
</protein>
<accession>A0A9D4U0S3</accession>
<sequence>MTGCRPLGDSSVGCSVPRTEDIESKRTDIDGGRPARLPLPFACALLFRPVTHVLQHRSSGRLPIYRGPSPTRTSVVSIRCVRDPAVQTVHQQGEVIWRKAMQGSRLDGKALSFTAQAESVGPPALILPPPIAIPIAEPVTEPVALTLTQPIALTLTQPSTFTAAKPITQPFALSLTLTQRLTFTIAKPISIPITQPQPIAIPIAEPVTEPVALTLTQPLTFTVAKPITQPLPLSLTLTQRLTFTIAKPISIPITQPQPIAIPIAGACRA</sequence>
<dbReference type="Proteomes" id="UP001055712">
    <property type="component" value="Unassembled WGS sequence"/>
</dbReference>
<evidence type="ECO:0000313" key="1">
    <source>
        <dbReference type="EMBL" id="KAI3439083.1"/>
    </source>
</evidence>
<proteinExistence type="predicted"/>
<gene>
    <name evidence="1" type="ORF">D9Q98_001493</name>
</gene>
<reference evidence="1" key="2">
    <citation type="submission" date="2020-11" db="EMBL/GenBank/DDBJ databases">
        <authorList>
            <person name="Cecchin M."/>
            <person name="Marcolungo L."/>
            <person name="Rossato M."/>
            <person name="Girolomoni L."/>
            <person name="Cosentino E."/>
            <person name="Cuine S."/>
            <person name="Li-Beisson Y."/>
            <person name="Delledonne M."/>
            <person name="Ballottari M."/>
        </authorList>
    </citation>
    <scope>NUCLEOTIDE SEQUENCE</scope>
    <source>
        <strain evidence="1">211/11P</strain>
        <tissue evidence="1">Whole cell</tissue>
    </source>
</reference>
<name>A0A9D4U0S3_CHLVU</name>
<dbReference type="EMBL" id="SIDB01000001">
    <property type="protein sequence ID" value="KAI3439083.1"/>
    <property type="molecule type" value="Genomic_DNA"/>
</dbReference>
<keyword evidence="2" id="KW-1185">Reference proteome</keyword>
<reference evidence="1" key="1">
    <citation type="journal article" date="2019" name="Plant J.">
        <title>Chlorella vulgaris genome assembly and annotation reveals the molecular basis for metabolic acclimation to high light conditions.</title>
        <authorList>
            <person name="Cecchin M."/>
            <person name="Marcolungo L."/>
            <person name="Rossato M."/>
            <person name="Girolomoni L."/>
            <person name="Cosentino E."/>
            <person name="Cuine S."/>
            <person name="Li-Beisson Y."/>
            <person name="Delledonne M."/>
            <person name="Ballottari M."/>
        </authorList>
    </citation>
    <scope>NUCLEOTIDE SEQUENCE</scope>
    <source>
        <strain evidence="1">211/11P</strain>
    </source>
</reference>
<organism evidence="1 2">
    <name type="scientific">Chlorella vulgaris</name>
    <name type="common">Green alga</name>
    <dbReference type="NCBI Taxonomy" id="3077"/>
    <lineage>
        <taxon>Eukaryota</taxon>
        <taxon>Viridiplantae</taxon>
        <taxon>Chlorophyta</taxon>
        <taxon>core chlorophytes</taxon>
        <taxon>Trebouxiophyceae</taxon>
        <taxon>Chlorellales</taxon>
        <taxon>Chlorellaceae</taxon>
        <taxon>Chlorella clade</taxon>
        <taxon>Chlorella</taxon>
    </lineage>
</organism>